<dbReference type="Ensembl" id="ENSNGAT00000028569.1">
    <property type="protein sequence ID" value="ENSNGAP00000022880.1"/>
    <property type="gene ID" value="ENSNGAG00000021606.1"/>
</dbReference>
<dbReference type="FunFam" id="2.60.40.10:FF:000584">
    <property type="entry name" value="Cell surface glycoprotein CD200 receptor 1"/>
    <property type="match status" value="1"/>
</dbReference>
<accession>A0A8C6RTY1</accession>
<dbReference type="Gene3D" id="2.60.40.10">
    <property type="entry name" value="Immunoglobulins"/>
    <property type="match status" value="2"/>
</dbReference>
<organism evidence="13 14">
    <name type="scientific">Nannospalax galili</name>
    <name type="common">Northern Israeli blind subterranean mole rat</name>
    <name type="synonym">Spalax galili</name>
    <dbReference type="NCBI Taxonomy" id="1026970"/>
    <lineage>
        <taxon>Eukaryota</taxon>
        <taxon>Metazoa</taxon>
        <taxon>Chordata</taxon>
        <taxon>Craniata</taxon>
        <taxon>Vertebrata</taxon>
        <taxon>Euteleostomi</taxon>
        <taxon>Mammalia</taxon>
        <taxon>Eutheria</taxon>
        <taxon>Euarchontoglires</taxon>
        <taxon>Glires</taxon>
        <taxon>Rodentia</taxon>
        <taxon>Myomorpha</taxon>
        <taxon>Muroidea</taxon>
        <taxon>Spalacidae</taxon>
        <taxon>Spalacinae</taxon>
        <taxon>Nannospalax</taxon>
    </lineage>
</organism>
<keyword evidence="8" id="KW-0675">Receptor</keyword>
<evidence type="ECO:0000256" key="3">
    <source>
        <dbReference type="ARBA" id="ARBA00022692"/>
    </source>
</evidence>
<keyword evidence="6 10" id="KW-0472">Membrane</keyword>
<keyword evidence="5 10" id="KW-1133">Transmembrane helix</keyword>
<dbReference type="GO" id="GO:0038023">
    <property type="term" value="F:signaling receptor activity"/>
    <property type="evidence" value="ECO:0007669"/>
    <property type="project" value="InterPro"/>
</dbReference>
<feature type="chain" id="PRO_5034484514" description="Ig-like domain-containing protein" evidence="11">
    <location>
        <begin position="25"/>
        <end position="328"/>
    </location>
</feature>
<dbReference type="InterPro" id="IPR013106">
    <property type="entry name" value="Ig_V-set"/>
</dbReference>
<comment type="subcellular location">
    <subcellularLocation>
        <location evidence="1">Membrane</location>
        <topology evidence="1">Single-pass type I membrane protein</topology>
    </subcellularLocation>
</comment>
<gene>
    <name evidence="13" type="primary">Cd200r1</name>
</gene>
<dbReference type="GO" id="GO:0009897">
    <property type="term" value="C:external side of plasma membrane"/>
    <property type="evidence" value="ECO:0007669"/>
    <property type="project" value="TreeGrafter"/>
</dbReference>
<dbReference type="PROSITE" id="PS50835">
    <property type="entry name" value="IG_LIKE"/>
    <property type="match status" value="1"/>
</dbReference>
<evidence type="ECO:0000259" key="12">
    <source>
        <dbReference type="PROSITE" id="PS50835"/>
    </source>
</evidence>
<reference evidence="13" key="2">
    <citation type="submission" date="2025-09" db="UniProtKB">
        <authorList>
            <consortium name="Ensembl"/>
        </authorList>
    </citation>
    <scope>IDENTIFICATION</scope>
</reference>
<dbReference type="GO" id="GO:0150077">
    <property type="term" value="P:regulation of neuroinflammatory response"/>
    <property type="evidence" value="ECO:0007669"/>
    <property type="project" value="InterPro"/>
</dbReference>
<evidence type="ECO:0000256" key="7">
    <source>
        <dbReference type="ARBA" id="ARBA00023157"/>
    </source>
</evidence>
<evidence type="ECO:0000256" key="11">
    <source>
        <dbReference type="SAM" id="SignalP"/>
    </source>
</evidence>
<evidence type="ECO:0000256" key="8">
    <source>
        <dbReference type="ARBA" id="ARBA00023170"/>
    </source>
</evidence>
<dbReference type="PANTHER" id="PTHR21462">
    <property type="entry name" value="CELL SURFACE GLYCOPROTEIN OX2 RECEPTOR PRECURSOR"/>
    <property type="match status" value="1"/>
</dbReference>
<evidence type="ECO:0000256" key="10">
    <source>
        <dbReference type="SAM" id="Phobius"/>
    </source>
</evidence>
<dbReference type="InterPro" id="IPR036179">
    <property type="entry name" value="Ig-like_dom_sf"/>
</dbReference>
<evidence type="ECO:0000256" key="1">
    <source>
        <dbReference type="ARBA" id="ARBA00004479"/>
    </source>
</evidence>
<dbReference type="InterPro" id="IPR007110">
    <property type="entry name" value="Ig-like_dom"/>
</dbReference>
<evidence type="ECO:0000256" key="4">
    <source>
        <dbReference type="ARBA" id="ARBA00022729"/>
    </source>
</evidence>
<keyword evidence="14" id="KW-1185">Reference proteome</keyword>
<dbReference type="InterPro" id="IPR013162">
    <property type="entry name" value="CD80_C2-set"/>
</dbReference>
<evidence type="ECO:0000256" key="6">
    <source>
        <dbReference type="ARBA" id="ARBA00023136"/>
    </source>
</evidence>
<dbReference type="GeneTree" id="ENSGT00390000014496"/>
<evidence type="ECO:0000256" key="2">
    <source>
        <dbReference type="ARBA" id="ARBA00008215"/>
    </source>
</evidence>
<dbReference type="Pfam" id="PF07686">
    <property type="entry name" value="V-set"/>
    <property type="match status" value="1"/>
</dbReference>
<evidence type="ECO:0000256" key="5">
    <source>
        <dbReference type="ARBA" id="ARBA00022989"/>
    </source>
</evidence>
<dbReference type="PANTHER" id="PTHR21462:SF2">
    <property type="entry name" value="CELL SURFACE GLYCOPROTEIN CD200 RECEPTOR 2"/>
    <property type="match status" value="1"/>
</dbReference>
<dbReference type="Proteomes" id="UP000694381">
    <property type="component" value="Unassembled WGS sequence"/>
</dbReference>
<evidence type="ECO:0000256" key="9">
    <source>
        <dbReference type="ARBA" id="ARBA00023180"/>
    </source>
</evidence>
<protein>
    <recommendedName>
        <fullName evidence="12">Ig-like domain-containing protein</fullName>
    </recommendedName>
</protein>
<comment type="similarity">
    <text evidence="2">Belongs to the CD200R family.</text>
</comment>
<dbReference type="InterPro" id="IPR013783">
    <property type="entry name" value="Ig-like_fold"/>
</dbReference>
<name>A0A8C6RTY1_NANGA</name>
<dbReference type="AlphaFoldDB" id="A0A8C6RTY1"/>
<feature type="domain" description="Ig-like" evidence="12">
    <location>
        <begin position="115"/>
        <end position="227"/>
    </location>
</feature>
<keyword evidence="7" id="KW-1015">Disulfide bond</keyword>
<keyword evidence="4 11" id="KW-0732">Signal</keyword>
<dbReference type="OMA" id="MKAGTNM"/>
<feature type="transmembrane region" description="Helical" evidence="10">
    <location>
        <begin position="241"/>
        <end position="261"/>
    </location>
</feature>
<dbReference type="SUPFAM" id="SSF48726">
    <property type="entry name" value="Immunoglobulin"/>
    <property type="match status" value="2"/>
</dbReference>
<sequence length="328" mass="36134">MFCPWRTSDLALFLVRMVFFVADSSCSCVEETQRTSNYSRSLTEVNTTEAVLMGTQALLCCPPIPTREAVLVTWKLNTRGQPSCSIAYSVGTKETNKTNCTDGRITWVFTPDKSPHLLISAVAITHDGRYMCETASPDGNFRRDYDLQVLVPPAVTLISENGTTVCEAAAGKPAAQIYWTPEGNCVTENERHSNDTVTVRSTCHWDQNNVSLLTCSVSHLTGNKTLPPGFNQGGTENLRLYILYSISPVVILIIIGSICFFKIRGFRKCKLGKTEATSVVDEDEMQPYASYTEKNNPLYDTVSKVEALQMLRGEVDSTGLHTLSATGI</sequence>
<reference evidence="13" key="1">
    <citation type="submission" date="2025-08" db="UniProtKB">
        <authorList>
            <consortium name="Ensembl"/>
        </authorList>
    </citation>
    <scope>IDENTIFICATION</scope>
</reference>
<feature type="signal peptide" evidence="11">
    <location>
        <begin position="1"/>
        <end position="24"/>
    </location>
</feature>
<dbReference type="Pfam" id="PF08205">
    <property type="entry name" value="C2-set_2"/>
    <property type="match status" value="1"/>
</dbReference>
<keyword evidence="9" id="KW-0325">Glycoprotein</keyword>
<evidence type="ECO:0000313" key="14">
    <source>
        <dbReference type="Proteomes" id="UP000694381"/>
    </source>
</evidence>
<keyword evidence="3 10" id="KW-0812">Transmembrane</keyword>
<evidence type="ECO:0000313" key="13">
    <source>
        <dbReference type="Ensembl" id="ENSNGAP00000022880.1"/>
    </source>
</evidence>
<proteinExistence type="inferred from homology"/>
<dbReference type="InterPro" id="IPR040012">
    <property type="entry name" value="CD200R"/>
</dbReference>